<accession>A0A6L5YMY4</accession>
<protein>
    <submittedName>
        <fullName evidence="3">Uncharacterized protein</fullName>
    </submittedName>
</protein>
<evidence type="ECO:0000256" key="2">
    <source>
        <dbReference type="SAM" id="Phobius"/>
    </source>
</evidence>
<feature type="compositionally biased region" description="Basic and acidic residues" evidence="1">
    <location>
        <begin position="55"/>
        <end position="78"/>
    </location>
</feature>
<evidence type="ECO:0000256" key="1">
    <source>
        <dbReference type="SAM" id="MobiDB-lite"/>
    </source>
</evidence>
<gene>
    <name evidence="3" type="ORF">FYJ75_00375</name>
</gene>
<keyword evidence="2" id="KW-1133">Transmembrane helix</keyword>
<feature type="compositionally biased region" description="Basic residues" evidence="1">
    <location>
        <begin position="273"/>
        <end position="306"/>
    </location>
</feature>
<feature type="compositionally biased region" description="Basic and acidic residues" evidence="1">
    <location>
        <begin position="120"/>
        <end position="134"/>
    </location>
</feature>
<proteinExistence type="predicted"/>
<keyword evidence="4" id="KW-1185">Reference proteome</keyword>
<feature type="region of interest" description="Disordered" evidence="1">
    <location>
        <begin position="158"/>
        <end position="222"/>
    </location>
</feature>
<keyword evidence="2" id="KW-0472">Membrane</keyword>
<keyword evidence="2" id="KW-0812">Transmembrane</keyword>
<feature type="compositionally biased region" description="Low complexity" evidence="1">
    <location>
        <begin position="166"/>
        <end position="181"/>
    </location>
</feature>
<evidence type="ECO:0000313" key="3">
    <source>
        <dbReference type="EMBL" id="MST73487.1"/>
    </source>
</evidence>
<dbReference type="RefSeq" id="WP_154427702.1">
    <property type="nucleotide sequence ID" value="NZ_VUNI01000001.1"/>
</dbReference>
<feature type="transmembrane region" description="Helical" evidence="2">
    <location>
        <begin position="323"/>
        <end position="343"/>
    </location>
</feature>
<dbReference type="EMBL" id="VUNI01000001">
    <property type="protein sequence ID" value="MST73487.1"/>
    <property type="molecule type" value="Genomic_DNA"/>
</dbReference>
<dbReference type="AlphaFoldDB" id="A0A6L5YMY4"/>
<comment type="caution">
    <text evidence="3">The sequence shown here is derived from an EMBL/GenBank/DDBJ whole genome shotgun (WGS) entry which is preliminary data.</text>
</comment>
<reference evidence="3 4" key="1">
    <citation type="submission" date="2019-08" db="EMBL/GenBank/DDBJ databases">
        <title>In-depth cultivation of the pig gut microbiome towards novel bacterial diversity and tailored functional studies.</title>
        <authorList>
            <person name="Wylensek D."/>
            <person name="Hitch T.C.A."/>
            <person name="Clavel T."/>
        </authorList>
    </citation>
    <scope>NUCLEOTIDE SEQUENCE [LARGE SCALE GENOMIC DNA]</scope>
    <source>
        <strain evidence="3 4">MUC/MUC-530-WT-4D</strain>
    </source>
</reference>
<feature type="compositionally biased region" description="Basic and acidic residues" evidence="1">
    <location>
        <begin position="23"/>
        <end position="43"/>
    </location>
</feature>
<feature type="compositionally biased region" description="Acidic residues" evidence="1">
    <location>
        <begin position="79"/>
        <end position="110"/>
    </location>
</feature>
<sequence>MKNKEEDYLDTLLNIVSDEKEEDSSNGKSSERQRTPENEFLKEFEEELNSDEDSDYLHEFEMELQADERRKAKPRYTEPEPEEEPEQPEPESEVEEEAPAALESDTDAPDADTQNLIDGLKARMEKIPDTKNSGEEPDLAGNGSADILDILAGDGKLSDIKDMLSDDGTGSADSGSSAIDDFAQKEMAASPVNEEKQEDTEPDEKKDKKGKRPKGEKKEGGLFAKLAHILFHEADEDVESVTIKEPEQVDVKELSAENQQILRELEESEKASSKKKKEKKEKKPKQKKEKKPKPKKEKKPKPKKEKKPKEPDLTPPLPKVPVILIWVMAISLMVLVLAGTNLTSYQNHISEAKQLYLEGNYAQAYAQMDGLSLHSADKELYAQLEILSTVSSKYDAYQSFQQYEKYDMALDSLICAEGRYHVNYSKAEDANCAEEMNQMESLIQTALQEKYQMSTDEAVQLYSLRDRDEYTREVQSKIKALGLE</sequence>
<dbReference type="Proteomes" id="UP000474024">
    <property type="component" value="Unassembled WGS sequence"/>
</dbReference>
<evidence type="ECO:0000313" key="4">
    <source>
        <dbReference type="Proteomes" id="UP000474024"/>
    </source>
</evidence>
<organism evidence="3 4">
    <name type="scientific">Roseburia porci</name>
    <dbReference type="NCBI Taxonomy" id="2605790"/>
    <lineage>
        <taxon>Bacteria</taxon>
        <taxon>Bacillati</taxon>
        <taxon>Bacillota</taxon>
        <taxon>Clostridia</taxon>
        <taxon>Lachnospirales</taxon>
        <taxon>Lachnospiraceae</taxon>
        <taxon>Roseburia</taxon>
    </lineage>
</organism>
<name>A0A6L5YMY4_9FIRM</name>
<feature type="compositionally biased region" description="Acidic residues" evidence="1">
    <location>
        <begin position="44"/>
        <end position="54"/>
    </location>
</feature>
<feature type="compositionally biased region" description="Basic and acidic residues" evidence="1">
    <location>
        <begin position="263"/>
        <end position="272"/>
    </location>
</feature>
<feature type="region of interest" description="Disordered" evidence="1">
    <location>
        <begin position="263"/>
        <end position="314"/>
    </location>
</feature>
<feature type="region of interest" description="Disordered" evidence="1">
    <location>
        <begin position="1"/>
        <end position="145"/>
    </location>
</feature>